<evidence type="ECO:0000313" key="2">
    <source>
        <dbReference type="EMBL" id="MDE5420501.1"/>
    </source>
</evidence>
<protein>
    <recommendedName>
        <fullName evidence="4">DUF2157 domain-containing protein</fullName>
    </recommendedName>
</protein>
<organism evidence="2 3">
    <name type="scientific">Paralabilibaculum antarcticum</name>
    <dbReference type="NCBI Taxonomy" id="2912572"/>
    <lineage>
        <taxon>Bacteria</taxon>
        <taxon>Pseudomonadati</taxon>
        <taxon>Bacteroidota</taxon>
        <taxon>Bacteroidia</taxon>
        <taxon>Marinilabiliales</taxon>
        <taxon>Marinifilaceae</taxon>
        <taxon>Paralabilibaculum</taxon>
    </lineage>
</organism>
<gene>
    <name evidence="2" type="ORF">L3049_21120</name>
</gene>
<evidence type="ECO:0000256" key="1">
    <source>
        <dbReference type="SAM" id="Phobius"/>
    </source>
</evidence>
<evidence type="ECO:0008006" key="4">
    <source>
        <dbReference type="Google" id="ProtNLM"/>
    </source>
</evidence>
<keyword evidence="1" id="KW-0812">Transmembrane</keyword>
<dbReference type="EMBL" id="JAKJSC010000011">
    <property type="protein sequence ID" value="MDE5420501.1"/>
    <property type="molecule type" value="Genomic_DNA"/>
</dbReference>
<proteinExistence type="predicted"/>
<comment type="caution">
    <text evidence="2">The sequence shown here is derived from an EMBL/GenBank/DDBJ whole genome shotgun (WGS) entry which is preliminary data.</text>
</comment>
<sequence>MEKDFKSLVDSYHQKKIEGMDFSQIRKELADKNVEEEMIKNVVREIDNRILNGDIKKPGKLKAREMRLIGWTLMIIGGVITLGTYFQWIDVKGYYIVSYGPVIAGYLLIIAARKAQRKAS</sequence>
<accession>A0ABT5VYK8</accession>
<feature type="transmembrane region" description="Helical" evidence="1">
    <location>
        <begin position="94"/>
        <end position="112"/>
    </location>
</feature>
<reference evidence="2 3" key="1">
    <citation type="submission" date="2022-01" db="EMBL/GenBank/DDBJ databases">
        <title>Labilibaculum sp. nov, a marine bacterium isolated from Antarctica.</title>
        <authorList>
            <person name="Dai W."/>
        </authorList>
    </citation>
    <scope>NUCLEOTIDE SEQUENCE [LARGE SCALE GENOMIC DNA]</scope>
    <source>
        <strain evidence="2 3">DW002</strain>
    </source>
</reference>
<keyword evidence="3" id="KW-1185">Reference proteome</keyword>
<feature type="transmembrane region" description="Helical" evidence="1">
    <location>
        <begin position="68"/>
        <end position="88"/>
    </location>
</feature>
<dbReference type="Proteomes" id="UP001528920">
    <property type="component" value="Unassembled WGS sequence"/>
</dbReference>
<name>A0ABT5VYK8_9BACT</name>
<dbReference type="RefSeq" id="WP_275111831.1">
    <property type="nucleotide sequence ID" value="NZ_JAKJSC010000011.1"/>
</dbReference>
<keyword evidence="1" id="KW-0472">Membrane</keyword>
<evidence type="ECO:0000313" key="3">
    <source>
        <dbReference type="Proteomes" id="UP001528920"/>
    </source>
</evidence>
<keyword evidence="1" id="KW-1133">Transmembrane helix</keyword>